<evidence type="ECO:0000313" key="3">
    <source>
        <dbReference type="EMBL" id="CAG5011335.1"/>
    </source>
</evidence>
<keyword evidence="2" id="KW-0732">Signal</keyword>
<feature type="signal peptide" evidence="2">
    <location>
        <begin position="1"/>
        <end position="21"/>
    </location>
</feature>
<dbReference type="EMBL" id="CAJRAF010000002">
    <property type="protein sequence ID" value="CAG5011335.1"/>
    <property type="molecule type" value="Genomic_DNA"/>
</dbReference>
<organism evidence="3 4">
    <name type="scientific">Dyadobacter helix</name>
    <dbReference type="NCBI Taxonomy" id="2822344"/>
    <lineage>
        <taxon>Bacteria</taxon>
        <taxon>Pseudomonadati</taxon>
        <taxon>Bacteroidota</taxon>
        <taxon>Cytophagia</taxon>
        <taxon>Cytophagales</taxon>
        <taxon>Spirosomataceae</taxon>
        <taxon>Dyadobacter</taxon>
    </lineage>
</organism>
<evidence type="ECO:0000256" key="2">
    <source>
        <dbReference type="SAM" id="SignalP"/>
    </source>
</evidence>
<keyword evidence="4" id="KW-1185">Reference proteome</keyword>
<gene>
    <name evidence="3" type="ORF">DYBT9275_04928</name>
</gene>
<proteinExistence type="predicted"/>
<evidence type="ECO:0000256" key="1">
    <source>
        <dbReference type="SAM" id="MobiDB-lite"/>
    </source>
</evidence>
<comment type="caution">
    <text evidence="3">The sequence shown here is derived from an EMBL/GenBank/DDBJ whole genome shotgun (WGS) entry which is preliminary data.</text>
</comment>
<evidence type="ECO:0000313" key="4">
    <source>
        <dbReference type="Proteomes" id="UP000680038"/>
    </source>
</evidence>
<dbReference type="RefSeq" id="WP_215241200.1">
    <property type="nucleotide sequence ID" value="NZ_CAJRAF010000002.1"/>
</dbReference>
<protein>
    <recommendedName>
        <fullName evidence="5">SlyB protein</fullName>
    </recommendedName>
</protein>
<evidence type="ECO:0008006" key="5">
    <source>
        <dbReference type="Google" id="ProtNLM"/>
    </source>
</evidence>
<feature type="compositionally biased region" description="Basic and acidic residues" evidence="1">
    <location>
        <begin position="83"/>
        <end position="95"/>
    </location>
</feature>
<name>A0A916JFB0_9BACT</name>
<feature type="compositionally biased region" description="Polar residues" evidence="1">
    <location>
        <begin position="66"/>
        <end position="79"/>
    </location>
</feature>
<dbReference type="AlphaFoldDB" id="A0A916JFB0"/>
<feature type="region of interest" description="Disordered" evidence="1">
    <location>
        <begin position="48"/>
        <end position="120"/>
    </location>
</feature>
<sequence length="155" mass="17159">MKNNTIIASLSLILLAFPLTAQVVSKDSLATLKAERQMLEIGKRLNENKTQLAKLENEREGKLMEVSQTSENAQKSADANKQAADKLRDESQDRKLARRANNSAGSAKSDAKKARKAGYSLKKLDSDINSLKASIQKDEKELADMQPNILPEPMY</sequence>
<accession>A0A916JFB0</accession>
<reference evidence="3" key="1">
    <citation type="submission" date="2021-04" db="EMBL/GenBank/DDBJ databases">
        <authorList>
            <person name="Rodrigo-Torres L."/>
            <person name="Arahal R. D."/>
            <person name="Lucena T."/>
        </authorList>
    </citation>
    <scope>NUCLEOTIDE SEQUENCE</scope>
    <source>
        <strain evidence="3">CECT 9275</strain>
    </source>
</reference>
<feature type="chain" id="PRO_5038057800" description="SlyB protein" evidence="2">
    <location>
        <begin position="22"/>
        <end position="155"/>
    </location>
</feature>
<dbReference type="Proteomes" id="UP000680038">
    <property type="component" value="Unassembled WGS sequence"/>
</dbReference>